<evidence type="ECO:0000256" key="1">
    <source>
        <dbReference type="SAM" id="SignalP"/>
    </source>
</evidence>
<dbReference type="AlphaFoldDB" id="A0A9D1TNL9"/>
<evidence type="ECO:0008006" key="4">
    <source>
        <dbReference type="Google" id="ProtNLM"/>
    </source>
</evidence>
<comment type="caution">
    <text evidence="2">The sequence shown here is derived from an EMBL/GenBank/DDBJ whole genome shotgun (WGS) entry which is preliminary data.</text>
</comment>
<evidence type="ECO:0000313" key="3">
    <source>
        <dbReference type="Proteomes" id="UP000823936"/>
    </source>
</evidence>
<feature type="chain" id="PRO_5038449714" description="GerMN domain-containing protein" evidence="1">
    <location>
        <begin position="22"/>
        <end position="288"/>
    </location>
</feature>
<accession>A0A9D1TNL9</accession>
<keyword evidence="1" id="KW-0732">Signal</keyword>
<feature type="signal peptide" evidence="1">
    <location>
        <begin position="1"/>
        <end position="21"/>
    </location>
</feature>
<dbReference type="Proteomes" id="UP000823936">
    <property type="component" value="Unassembled WGS sequence"/>
</dbReference>
<dbReference type="PROSITE" id="PS51257">
    <property type="entry name" value="PROKAR_LIPOPROTEIN"/>
    <property type="match status" value="1"/>
</dbReference>
<organism evidence="2 3">
    <name type="scientific">Candidatus Ornithospirochaeta avicola</name>
    <dbReference type="NCBI Taxonomy" id="2840896"/>
    <lineage>
        <taxon>Bacteria</taxon>
        <taxon>Pseudomonadati</taxon>
        <taxon>Spirochaetota</taxon>
        <taxon>Spirochaetia</taxon>
        <taxon>Spirochaetales</taxon>
        <taxon>Spirochaetaceae</taxon>
        <taxon>Spirochaetaceae incertae sedis</taxon>
        <taxon>Candidatus Ornithospirochaeta</taxon>
    </lineage>
</organism>
<reference evidence="2" key="1">
    <citation type="journal article" date="2021" name="PeerJ">
        <title>Extensive microbial diversity within the chicken gut microbiome revealed by metagenomics and culture.</title>
        <authorList>
            <person name="Gilroy R."/>
            <person name="Ravi A."/>
            <person name="Getino M."/>
            <person name="Pursley I."/>
            <person name="Horton D.L."/>
            <person name="Alikhan N.F."/>
            <person name="Baker D."/>
            <person name="Gharbi K."/>
            <person name="Hall N."/>
            <person name="Watson M."/>
            <person name="Adriaenssens E.M."/>
            <person name="Foster-Nyarko E."/>
            <person name="Jarju S."/>
            <person name="Secka A."/>
            <person name="Antonio M."/>
            <person name="Oren A."/>
            <person name="Chaudhuri R.R."/>
            <person name="La Ragione R."/>
            <person name="Hildebrand F."/>
            <person name="Pallen M.J."/>
        </authorList>
    </citation>
    <scope>NUCLEOTIDE SEQUENCE</scope>
    <source>
        <strain evidence="2">Gambia11-129</strain>
    </source>
</reference>
<evidence type="ECO:0000313" key="2">
    <source>
        <dbReference type="EMBL" id="HIV99463.1"/>
    </source>
</evidence>
<gene>
    <name evidence="2" type="ORF">IAB12_06790</name>
</gene>
<sequence>MKKAVLALLAFSLILSSCVHKSPFETEYYFQALGEDNELVITADAVKLKESYPSFSSDAVISRADRINLALTSEEEGMVGLSDYSLSGALEGNYGTILVNTAISMLDGFEKEKEGDLKYYTNGEFSLYVPKTGILLFTDSDYASFYDRTIENRKIMIPFETASNLASSMFSIFIRNPRTMLSLGFDIPLATLMEVDTLIASINERDGSFTLDATFLMKSERSANTLTNLLRTMLVTNIRKSGGALDFDLLSNMLYKEGSAVIVSGMNIERATVDSITQNAMNMIGGVM</sequence>
<dbReference type="EMBL" id="DXHU01000023">
    <property type="protein sequence ID" value="HIV99463.1"/>
    <property type="molecule type" value="Genomic_DNA"/>
</dbReference>
<name>A0A9D1TNL9_9SPIO</name>
<proteinExistence type="predicted"/>
<protein>
    <recommendedName>
        <fullName evidence="4">GerMN domain-containing protein</fullName>
    </recommendedName>
</protein>
<reference evidence="2" key="2">
    <citation type="submission" date="2021-04" db="EMBL/GenBank/DDBJ databases">
        <authorList>
            <person name="Gilroy R."/>
        </authorList>
    </citation>
    <scope>NUCLEOTIDE SEQUENCE</scope>
    <source>
        <strain evidence="2">Gambia11-129</strain>
    </source>
</reference>